<dbReference type="InterPro" id="IPR003594">
    <property type="entry name" value="HATPase_dom"/>
</dbReference>
<feature type="domain" description="Histidine kinase" evidence="15">
    <location>
        <begin position="317"/>
        <end position="568"/>
    </location>
</feature>
<feature type="region of interest" description="Disordered" evidence="14">
    <location>
        <begin position="240"/>
        <end position="322"/>
    </location>
</feature>
<dbReference type="SMART" id="SM00260">
    <property type="entry name" value="CheW"/>
    <property type="match status" value="1"/>
</dbReference>
<dbReference type="Gene3D" id="2.30.30.40">
    <property type="entry name" value="SH3 Domains"/>
    <property type="match status" value="1"/>
</dbReference>
<dbReference type="InterPro" id="IPR051315">
    <property type="entry name" value="Bact_Chemotaxis_CheA"/>
</dbReference>
<dbReference type="SUPFAM" id="SSF55874">
    <property type="entry name" value="ATPase domain of HSP90 chaperone/DNA topoisomerase II/histidine kinase"/>
    <property type="match status" value="1"/>
</dbReference>
<dbReference type="InterPro" id="IPR037006">
    <property type="entry name" value="CheA-like_homodim_sf"/>
</dbReference>
<keyword evidence="13" id="KW-0175">Coiled coil</keyword>
<comment type="catalytic activity">
    <reaction evidence="1">
        <text>ATP + protein L-histidine = ADP + protein N-phospho-L-histidine.</text>
        <dbReference type="EC" id="2.7.13.3"/>
    </reaction>
</comment>
<dbReference type="InterPro" id="IPR008207">
    <property type="entry name" value="Sig_transdc_His_kin_Hpt_dom"/>
</dbReference>
<dbReference type="SUPFAM" id="SSF47226">
    <property type="entry name" value="Histidine-containing phosphotransfer domain, HPT domain"/>
    <property type="match status" value="1"/>
</dbReference>
<dbReference type="PANTHER" id="PTHR43395">
    <property type="entry name" value="SENSOR HISTIDINE KINASE CHEA"/>
    <property type="match status" value="1"/>
</dbReference>
<dbReference type="Gene3D" id="1.20.120.160">
    <property type="entry name" value="HPT domain"/>
    <property type="match status" value="1"/>
</dbReference>
<evidence type="ECO:0000256" key="3">
    <source>
        <dbReference type="ARBA" id="ARBA00021495"/>
    </source>
</evidence>
<dbReference type="GO" id="GO:0000155">
    <property type="term" value="F:phosphorelay sensor kinase activity"/>
    <property type="evidence" value="ECO:0007669"/>
    <property type="project" value="InterPro"/>
</dbReference>
<evidence type="ECO:0000256" key="14">
    <source>
        <dbReference type="SAM" id="MobiDB-lite"/>
    </source>
</evidence>
<dbReference type="CDD" id="cd00731">
    <property type="entry name" value="CheA_reg"/>
    <property type="match status" value="1"/>
</dbReference>
<evidence type="ECO:0000256" key="12">
    <source>
        <dbReference type="PROSITE-ProRule" id="PRU00110"/>
    </source>
</evidence>
<evidence type="ECO:0000259" key="16">
    <source>
        <dbReference type="PROSITE" id="PS50851"/>
    </source>
</evidence>
<reference evidence="18 19" key="1">
    <citation type="submission" date="2018-10" db="EMBL/GenBank/DDBJ databases">
        <title>Genomic Encyclopedia of Type Strains, Phase IV (KMG-IV): sequencing the most valuable type-strain genomes for metagenomic binning, comparative biology and taxonomic classification.</title>
        <authorList>
            <person name="Goeker M."/>
        </authorList>
    </citation>
    <scope>NUCLEOTIDE SEQUENCE [LARGE SCALE GENOMIC DNA]</scope>
    <source>
        <strain evidence="18 19">DSM 12769</strain>
    </source>
</reference>
<evidence type="ECO:0000313" key="18">
    <source>
        <dbReference type="EMBL" id="RLK48322.1"/>
    </source>
</evidence>
<dbReference type="EC" id="2.7.13.3" evidence="2"/>
<dbReference type="FunFam" id="3.30.565.10:FF:000016">
    <property type="entry name" value="Chemotaxis protein CheA, putative"/>
    <property type="match status" value="1"/>
</dbReference>
<dbReference type="Pfam" id="PF01627">
    <property type="entry name" value="Hpt"/>
    <property type="match status" value="1"/>
</dbReference>
<dbReference type="InterPro" id="IPR036890">
    <property type="entry name" value="HATPase_C_sf"/>
</dbReference>
<evidence type="ECO:0000256" key="5">
    <source>
        <dbReference type="ARBA" id="ARBA00022553"/>
    </source>
</evidence>
<comment type="caution">
    <text evidence="18">The sequence shown here is derived from an EMBL/GenBank/DDBJ whole genome shotgun (WGS) entry which is preliminary data.</text>
</comment>
<dbReference type="CDD" id="cd16916">
    <property type="entry name" value="HATPase_CheA-like"/>
    <property type="match status" value="1"/>
</dbReference>
<dbReference type="Pfam" id="PF02895">
    <property type="entry name" value="H-kinase_dim"/>
    <property type="match status" value="1"/>
</dbReference>
<keyword evidence="8 18" id="KW-0418">Kinase</keyword>
<sequence>MGQFLQTFFEESFEGLQEMEAGLLALDSGDPDTETLHTIFRAAHSIKGGAGTFGLQALAGFTHHMETLLDRLREGRQAVTPEAVNLLLESVDCLRGMLEAAQDGGEADPEQAVALEKRLAALVAEGNDPSPVPDAPESEESQASQAVDSPAPGGWRIGFRPEPHLFMTGNDPLRLVEELAELGEVTAECDSGQLPAFGDLDPEQCHLSWTLTLQGGADEDAVREVFEWVEDDCELTISPLAPEGAEDEPPAAEGSPDAPEESTAAAAPDVDDEGDEAADAAVVSEAPAPSSAGHGDNGNQPPAPGAGGGNGQPRKPAAASSIRVNTDKIDALIDMVGELVITQSMLNQLGEDFSEDKLEQLRDGLGQLERNTRELQENVMRIRMVPISFAYARLPRIVHDLSDKLGKQVELKLEGEQTELDKTVMEKLIDPLVHLVRNSLDHGIEPPAQRRELGKPETGTLEIEAYHKGGYIVIEINDDGAGISRDKLLAKARAAGLLQAGEELPDEQVLDLIFHPGLSTAEEATDVSGRGVGMDVVKRNIRQLGGNINLRSQPGEGTQLTIHLPLTLSILDGQLFRVGGQVYIVPLVSIIESLQIQREKLSRVAGKAELYHWREGHLPVLRLRELFNEPDPGGELANGLMVVVEDDDRRVGLHVDELLGQQQVVIKSLEANYQRVTGFAGATILGDGTVALILDIAGLVDLAQAQRKPADAAAMRVATEEAHGEQTQ</sequence>
<feature type="compositionally biased region" description="Acidic residues" evidence="14">
    <location>
        <begin position="269"/>
        <end position="278"/>
    </location>
</feature>
<accession>A0A498BYD2</accession>
<dbReference type="PROSITE" id="PS50109">
    <property type="entry name" value="HIS_KIN"/>
    <property type="match status" value="1"/>
</dbReference>
<proteinExistence type="predicted"/>
<dbReference type="Pfam" id="PF02518">
    <property type="entry name" value="HATPase_c"/>
    <property type="match status" value="1"/>
</dbReference>
<evidence type="ECO:0000256" key="10">
    <source>
        <dbReference type="ARBA" id="ARBA00023012"/>
    </source>
</evidence>
<feature type="compositionally biased region" description="Low complexity" evidence="14">
    <location>
        <begin position="279"/>
        <end position="300"/>
    </location>
</feature>
<organism evidence="18 19">
    <name type="scientific">Alkalispirillum mobile</name>
    <dbReference type="NCBI Taxonomy" id="85925"/>
    <lineage>
        <taxon>Bacteria</taxon>
        <taxon>Pseudomonadati</taxon>
        <taxon>Pseudomonadota</taxon>
        <taxon>Gammaproteobacteria</taxon>
        <taxon>Chromatiales</taxon>
        <taxon>Ectothiorhodospiraceae</taxon>
        <taxon>Alkalispirillum</taxon>
    </lineage>
</organism>
<dbReference type="SUPFAM" id="SSF50341">
    <property type="entry name" value="CheW-like"/>
    <property type="match status" value="1"/>
</dbReference>
<comment type="function">
    <text evidence="11">Involved in the transmission of sensory signals from the chemoreceptors to the flagellar motors. CheA is autophosphorylated; it can transfer its phosphate group to either CheB or CheY.</text>
</comment>
<keyword evidence="4" id="KW-0145">Chemotaxis</keyword>
<dbReference type="Gene3D" id="1.10.287.560">
    <property type="entry name" value="Histidine kinase CheA-like, homodimeric domain"/>
    <property type="match status" value="1"/>
</dbReference>
<feature type="compositionally biased region" description="Low complexity" evidence="14">
    <location>
        <begin position="251"/>
        <end position="268"/>
    </location>
</feature>
<dbReference type="FunFam" id="2.30.30.40:FF:000048">
    <property type="entry name" value="Chemotaxis protein CheA, putative"/>
    <property type="match status" value="1"/>
</dbReference>
<dbReference type="GO" id="GO:0006935">
    <property type="term" value="P:chemotaxis"/>
    <property type="evidence" value="ECO:0007669"/>
    <property type="project" value="UniProtKB-KW"/>
</dbReference>
<keyword evidence="9" id="KW-0067">ATP-binding</keyword>
<dbReference type="Gene3D" id="3.30.565.10">
    <property type="entry name" value="Histidine kinase-like ATPase, C-terminal domain"/>
    <property type="match status" value="1"/>
</dbReference>
<evidence type="ECO:0000256" key="9">
    <source>
        <dbReference type="ARBA" id="ARBA00022840"/>
    </source>
</evidence>
<feature type="coiled-coil region" evidence="13">
    <location>
        <begin position="351"/>
        <end position="378"/>
    </location>
</feature>
<dbReference type="InterPro" id="IPR004105">
    <property type="entry name" value="CheA-like_dim"/>
</dbReference>
<dbReference type="GO" id="GO:0005524">
    <property type="term" value="F:ATP binding"/>
    <property type="evidence" value="ECO:0007669"/>
    <property type="project" value="UniProtKB-KW"/>
</dbReference>
<name>A0A498BYD2_9GAMM</name>
<dbReference type="SMART" id="SM00387">
    <property type="entry name" value="HATPase_c"/>
    <property type="match status" value="1"/>
</dbReference>
<feature type="domain" description="HPt" evidence="17">
    <location>
        <begin position="1"/>
        <end position="101"/>
    </location>
</feature>
<gene>
    <name evidence="18" type="ORF">DFR31_2201</name>
</gene>
<keyword evidence="19" id="KW-1185">Reference proteome</keyword>
<feature type="domain" description="CheW-like" evidence="16">
    <location>
        <begin position="570"/>
        <end position="705"/>
    </location>
</feature>
<dbReference type="InterPro" id="IPR036061">
    <property type="entry name" value="CheW-like_dom_sf"/>
</dbReference>
<evidence type="ECO:0000256" key="2">
    <source>
        <dbReference type="ARBA" id="ARBA00012438"/>
    </source>
</evidence>
<evidence type="ECO:0000313" key="19">
    <source>
        <dbReference type="Proteomes" id="UP000275461"/>
    </source>
</evidence>
<evidence type="ECO:0000256" key="11">
    <source>
        <dbReference type="ARBA" id="ARBA00035100"/>
    </source>
</evidence>
<evidence type="ECO:0000256" key="8">
    <source>
        <dbReference type="ARBA" id="ARBA00022777"/>
    </source>
</evidence>
<dbReference type="SUPFAM" id="SSF47384">
    <property type="entry name" value="Homodimeric domain of signal transducing histidine kinase"/>
    <property type="match status" value="1"/>
</dbReference>
<evidence type="ECO:0000256" key="1">
    <source>
        <dbReference type="ARBA" id="ARBA00000085"/>
    </source>
</evidence>
<protein>
    <recommendedName>
        <fullName evidence="3">Chemotaxis protein CheA</fullName>
        <ecNumber evidence="2">2.7.13.3</ecNumber>
    </recommendedName>
</protein>
<dbReference type="Proteomes" id="UP000275461">
    <property type="component" value="Unassembled WGS sequence"/>
</dbReference>
<keyword evidence="7" id="KW-0547">Nucleotide-binding</keyword>
<dbReference type="SMART" id="SM01231">
    <property type="entry name" value="H-kinase_dim"/>
    <property type="match status" value="1"/>
</dbReference>
<dbReference type="PROSITE" id="PS50894">
    <property type="entry name" value="HPT"/>
    <property type="match status" value="1"/>
</dbReference>
<evidence type="ECO:0000256" key="6">
    <source>
        <dbReference type="ARBA" id="ARBA00022679"/>
    </source>
</evidence>
<evidence type="ECO:0000259" key="15">
    <source>
        <dbReference type="PROSITE" id="PS50109"/>
    </source>
</evidence>
<dbReference type="GO" id="GO:0005737">
    <property type="term" value="C:cytoplasm"/>
    <property type="evidence" value="ECO:0007669"/>
    <property type="project" value="InterPro"/>
</dbReference>
<dbReference type="AlphaFoldDB" id="A0A498BYD2"/>
<dbReference type="CDD" id="cd00088">
    <property type="entry name" value="HPT"/>
    <property type="match status" value="1"/>
</dbReference>
<dbReference type="InterPro" id="IPR036641">
    <property type="entry name" value="HPT_dom_sf"/>
</dbReference>
<keyword evidence="5 12" id="KW-0597">Phosphoprotein</keyword>
<dbReference type="InterPro" id="IPR002545">
    <property type="entry name" value="CheW-lke_dom"/>
</dbReference>
<evidence type="ECO:0000256" key="4">
    <source>
        <dbReference type="ARBA" id="ARBA00022500"/>
    </source>
</evidence>
<feature type="modified residue" description="Phosphohistidine" evidence="12">
    <location>
        <position position="44"/>
    </location>
</feature>
<dbReference type="InterPro" id="IPR004358">
    <property type="entry name" value="Sig_transdc_His_kin-like_C"/>
</dbReference>
<keyword evidence="10" id="KW-0902">Two-component regulatory system</keyword>
<dbReference type="PROSITE" id="PS50851">
    <property type="entry name" value="CHEW"/>
    <property type="match status" value="1"/>
</dbReference>
<evidence type="ECO:0000256" key="7">
    <source>
        <dbReference type="ARBA" id="ARBA00022741"/>
    </source>
</evidence>
<dbReference type="InterPro" id="IPR036097">
    <property type="entry name" value="HisK_dim/P_sf"/>
</dbReference>
<feature type="region of interest" description="Disordered" evidence="14">
    <location>
        <begin position="125"/>
        <end position="154"/>
    </location>
</feature>
<dbReference type="EMBL" id="RCDA01000003">
    <property type="protein sequence ID" value="RLK48322.1"/>
    <property type="molecule type" value="Genomic_DNA"/>
</dbReference>
<dbReference type="PANTHER" id="PTHR43395:SF10">
    <property type="entry name" value="CHEMOTAXIS PROTEIN CHEA"/>
    <property type="match status" value="1"/>
</dbReference>
<dbReference type="Pfam" id="PF01584">
    <property type="entry name" value="CheW"/>
    <property type="match status" value="1"/>
</dbReference>
<evidence type="ECO:0000256" key="13">
    <source>
        <dbReference type="SAM" id="Coils"/>
    </source>
</evidence>
<dbReference type="SMART" id="SM00073">
    <property type="entry name" value="HPT"/>
    <property type="match status" value="1"/>
</dbReference>
<keyword evidence="6" id="KW-0808">Transferase</keyword>
<evidence type="ECO:0000259" key="17">
    <source>
        <dbReference type="PROSITE" id="PS50894"/>
    </source>
</evidence>
<dbReference type="InterPro" id="IPR005467">
    <property type="entry name" value="His_kinase_dom"/>
</dbReference>
<dbReference type="PRINTS" id="PR00344">
    <property type="entry name" value="BCTRLSENSOR"/>
</dbReference>